<dbReference type="InterPro" id="IPR005674">
    <property type="entry name" value="CocE/Ser_esterase"/>
</dbReference>
<gene>
    <name evidence="4" type="ORF">HBF25_11970</name>
</gene>
<dbReference type="Proteomes" id="UP000490980">
    <property type="component" value="Unassembled WGS sequence"/>
</dbReference>
<dbReference type="Pfam" id="PF02129">
    <property type="entry name" value="Peptidase_S15"/>
    <property type="match status" value="1"/>
</dbReference>
<dbReference type="SUPFAM" id="SSF53474">
    <property type="entry name" value="alpha/beta-Hydrolases"/>
    <property type="match status" value="1"/>
</dbReference>
<evidence type="ECO:0000256" key="1">
    <source>
        <dbReference type="ARBA" id="ARBA00022801"/>
    </source>
</evidence>
<feature type="chain" id="PRO_5030610711" evidence="2">
    <location>
        <begin position="31"/>
        <end position="660"/>
    </location>
</feature>
<dbReference type="InterPro" id="IPR029058">
    <property type="entry name" value="AB_hydrolase_fold"/>
</dbReference>
<protein>
    <submittedName>
        <fullName evidence="4">CocE/NonD family hydrolase</fullName>
    </submittedName>
</protein>
<dbReference type="InterPro" id="IPR013736">
    <property type="entry name" value="Xaa-Pro_dipept_C"/>
</dbReference>
<dbReference type="Gene3D" id="3.40.50.1820">
    <property type="entry name" value="alpha/beta hydrolase"/>
    <property type="match status" value="1"/>
</dbReference>
<organism evidence="4 5">
    <name type="scientific">Luteibacter anthropi</name>
    <dbReference type="NCBI Taxonomy" id="564369"/>
    <lineage>
        <taxon>Bacteria</taxon>
        <taxon>Pseudomonadati</taxon>
        <taxon>Pseudomonadota</taxon>
        <taxon>Gammaproteobacteria</taxon>
        <taxon>Lysobacterales</taxon>
        <taxon>Rhodanobacteraceae</taxon>
        <taxon>Luteibacter</taxon>
    </lineage>
</organism>
<reference evidence="4 5" key="1">
    <citation type="submission" date="2020-03" db="EMBL/GenBank/DDBJ databases">
        <authorList>
            <person name="Lai Q."/>
        </authorList>
    </citation>
    <scope>NUCLEOTIDE SEQUENCE [LARGE SCALE GENOMIC DNA]</scope>
    <source>
        <strain evidence="4 5">CCUG 25036</strain>
    </source>
</reference>
<dbReference type="InterPro" id="IPR000383">
    <property type="entry name" value="Xaa-Pro-like_dom"/>
</dbReference>
<name>A0A7X5UAS3_9GAMM</name>
<dbReference type="GO" id="GO:0008239">
    <property type="term" value="F:dipeptidyl-peptidase activity"/>
    <property type="evidence" value="ECO:0007669"/>
    <property type="project" value="InterPro"/>
</dbReference>
<sequence>MRVPSRSLRTTLSVAAGAFCLAAISAPVAAQAVLTPEQKALVAKRNDLEKQLEDVAVIDRKVMVKMRDGKRMAADVYRPKGASGKVPTIFVRTPYNFNFWDVKNGAPRDMSRELAAVKRGYAYVTMNERGHYFSEGNYDILGAPLSDGVDAVRWLTSQPWSNGKVGTTGCSSTAEWQMAVVAEGEPGLATFNVQGFGAGVGRVGPYYEQGNWYRGGAVQMLFIDWLYEEQNQVRPMFPANTTQADLIRASKAFDLDPQMPPADWDKAFWHLPEKDIMKSIDGPKGIFADAMDNPTGGNMIARTPNSPAWYKGGLWHDNMKIDKPGLWFMSWFDVSVSPNLAAYNQVRATASKAIADQQYAVIAPVLHCAYTRATEHTMIGDLDVGDARFDYDGLVYGWFDKYLKGVDSPAVDKQPKVMYYVMGENKWHDSPTWPPAGSQTRTLYFTSAGKANTLYGDGHLADSPQATDQPDRFIYDPMNPVTTLGGGGCCQGTAVKFGSYDQNPQLTRNDILVYDSEPFKEGTEVSGPITVTLYVSSDAKDTDFTFKVMDVYPDGKAYNLTENIQRMRYRDGYDKPPVWMKDGEVYKVTFQPIDTSNYFFPGHKLRVAVSSSNFPRFDRNLNTGGNNYDEDNGVIAHNALHHDTTHPSGITYTIVPRKQP</sequence>
<comment type="caution">
    <text evidence="4">The sequence shown here is derived from an EMBL/GenBank/DDBJ whole genome shotgun (WGS) entry which is preliminary data.</text>
</comment>
<evidence type="ECO:0000259" key="3">
    <source>
        <dbReference type="SMART" id="SM00939"/>
    </source>
</evidence>
<dbReference type="InterPro" id="IPR008979">
    <property type="entry name" value="Galactose-bd-like_sf"/>
</dbReference>
<keyword evidence="1 4" id="KW-0378">Hydrolase</keyword>
<dbReference type="EMBL" id="JAARLZ010000006">
    <property type="protein sequence ID" value="NII07106.1"/>
    <property type="molecule type" value="Genomic_DNA"/>
</dbReference>
<dbReference type="SMART" id="SM00939">
    <property type="entry name" value="PepX_C"/>
    <property type="match status" value="1"/>
</dbReference>
<evidence type="ECO:0000313" key="5">
    <source>
        <dbReference type="Proteomes" id="UP000490980"/>
    </source>
</evidence>
<dbReference type="NCBIfam" id="TIGR00976">
    <property type="entry name" value="CocE_NonD"/>
    <property type="match status" value="1"/>
</dbReference>
<dbReference type="Gene3D" id="2.60.120.260">
    <property type="entry name" value="Galactose-binding domain-like"/>
    <property type="match status" value="1"/>
</dbReference>
<feature type="signal peptide" evidence="2">
    <location>
        <begin position="1"/>
        <end position="30"/>
    </location>
</feature>
<proteinExistence type="predicted"/>
<feature type="domain" description="Xaa-Pro dipeptidyl-peptidase C-terminal" evidence="3">
    <location>
        <begin position="396"/>
        <end position="651"/>
    </location>
</feature>
<dbReference type="Pfam" id="PF08530">
    <property type="entry name" value="PepX_C"/>
    <property type="match status" value="1"/>
</dbReference>
<evidence type="ECO:0000313" key="4">
    <source>
        <dbReference type="EMBL" id="NII07106.1"/>
    </source>
</evidence>
<keyword evidence="2" id="KW-0732">Signal</keyword>
<dbReference type="SUPFAM" id="SSF49785">
    <property type="entry name" value="Galactose-binding domain-like"/>
    <property type="match status" value="1"/>
</dbReference>
<dbReference type="RefSeq" id="WP_166948711.1">
    <property type="nucleotide sequence ID" value="NZ_JAARLZ010000006.1"/>
</dbReference>
<evidence type="ECO:0000256" key="2">
    <source>
        <dbReference type="SAM" id="SignalP"/>
    </source>
</evidence>
<dbReference type="Gene3D" id="1.10.3020.10">
    <property type="entry name" value="alpha-amino acid ester hydrolase ( Helical cap domain)"/>
    <property type="match status" value="1"/>
</dbReference>
<dbReference type="AlphaFoldDB" id="A0A7X5UAS3"/>
<accession>A0A7X5UAS3</accession>
<keyword evidence="5" id="KW-1185">Reference proteome</keyword>